<evidence type="ECO:0000313" key="2">
    <source>
        <dbReference type="EMBL" id="KJA14023.1"/>
    </source>
</evidence>
<evidence type="ECO:0000313" key="3">
    <source>
        <dbReference type="Proteomes" id="UP000054270"/>
    </source>
</evidence>
<gene>
    <name evidence="2" type="ORF">HYPSUDRAFT_209047</name>
</gene>
<reference evidence="3" key="1">
    <citation type="submission" date="2014-04" db="EMBL/GenBank/DDBJ databases">
        <title>Evolutionary Origins and Diversification of the Mycorrhizal Mutualists.</title>
        <authorList>
            <consortium name="DOE Joint Genome Institute"/>
            <consortium name="Mycorrhizal Genomics Consortium"/>
            <person name="Kohler A."/>
            <person name="Kuo A."/>
            <person name="Nagy L.G."/>
            <person name="Floudas D."/>
            <person name="Copeland A."/>
            <person name="Barry K.W."/>
            <person name="Cichocki N."/>
            <person name="Veneault-Fourrey C."/>
            <person name="LaButti K."/>
            <person name="Lindquist E.A."/>
            <person name="Lipzen A."/>
            <person name="Lundell T."/>
            <person name="Morin E."/>
            <person name="Murat C."/>
            <person name="Riley R."/>
            <person name="Ohm R."/>
            <person name="Sun H."/>
            <person name="Tunlid A."/>
            <person name="Henrissat B."/>
            <person name="Grigoriev I.V."/>
            <person name="Hibbett D.S."/>
            <person name="Martin F."/>
        </authorList>
    </citation>
    <scope>NUCLEOTIDE SEQUENCE [LARGE SCALE GENOMIC DNA]</scope>
    <source>
        <strain evidence="3">FD-334 SS-4</strain>
    </source>
</reference>
<feature type="region of interest" description="Disordered" evidence="1">
    <location>
        <begin position="42"/>
        <end position="67"/>
    </location>
</feature>
<dbReference type="Proteomes" id="UP000054270">
    <property type="component" value="Unassembled WGS sequence"/>
</dbReference>
<proteinExistence type="predicted"/>
<evidence type="ECO:0000256" key="1">
    <source>
        <dbReference type="SAM" id="MobiDB-lite"/>
    </source>
</evidence>
<dbReference type="AlphaFoldDB" id="A0A0D2LT57"/>
<sequence length="230" mass="26059">MAPSHSRQATPYTETTAQCFLPKYSASTAHASDLYIFPAMLDNPPPDARTNDSHPPPQPTNAPINFPFPTNNPPHILVYFRGPTIRWSYTPNQALLSPWVSYRLKLSINAHRRRAGLHARDFPPDIKEGTVIDTNFVDIQMDMKSVATRTEFGFFLQNLQTMLPQNSPSGQVMHTVSQWDIVCNRCGTAVTHYCTDDVWNGRYIAHRREPYCRKAAELAVKAEVSNEGEW</sequence>
<protein>
    <submittedName>
        <fullName evidence="2">Uncharacterized protein</fullName>
    </submittedName>
</protein>
<organism evidence="2 3">
    <name type="scientific">Hypholoma sublateritium (strain FD-334 SS-4)</name>
    <dbReference type="NCBI Taxonomy" id="945553"/>
    <lineage>
        <taxon>Eukaryota</taxon>
        <taxon>Fungi</taxon>
        <taxon>Dikarya</taxon>
        <taxon>Basidiomycota</taxon>
        <taxon>Agaricomycotina</taxon>
        <taxon>Agaricomycetes</taxon>
        <taxon>Agaricomycetidae</taxon>
        <taxon>Agaricales</taxon>
        <taxon>Agaricineae</taxon>
        <taxon>Strophariaceae</taxon>
        <taxon>Hypholoma</taxon>
    </lineage>
</organism>
<accession>A0A0D2LT57</accession>
<keyword evidence="3" id="KW-1185">Reference proteome</keyword>
<dbReference type="EMBL" id="KN817698">
    <property type="protein sequence ID" value="KJA14023.1"/>
    <property type="molecule type" value="Genomic_DNA"/>
</dbReference>
<name>A0A0D2LT57_HYPSF</name>